<evidence type="ECO:0000313" key="8">
    <source>
        <dbReference type="EMBL" id="SPP89731.1"/>
    </source>
</evidence>
<reference evidence="9" key="1">
    <citation type="submission" date="2018-01" db="EMBL/GenBank/DDBJ databases">
        <authorList>
            <person name="Alioto T."/>
            <person name="Alioto T."/>
        </authorList>
    </citation>
    <scope>NUCLEOTIDE SEQUENCE [LARGE SCALE GENOMIC DNA]</scope>
</reference>
<evidence type="ECO:0000256" key="2">
    <source>
        <dbReference type="ARBA" id="ARBA00006462"/>
    </source>
</evidence>
<gene>
    <name evidence="8" type="ORF">DGUA_6G020274</name>
</gene>
<keyword evidence="3 7" id="KW-0812">Transmembrane</keyword>
<keyword evidence="9" id="KW-1185">Reference proteome</keyword>
<feature type="transmembrane region" description="Helical" evidence="7">
    <location>
        <begin position="6"/>
        <end position="29"/>
    </location>
</feature>
<keyword evidence="8" id="KW-0808">Transferase</keyword>
<dbReference type="PANTHER" id="PTHR23033">
    <property type="entry name" value="BETA1,3-GALACTOSYLTRANSFERASE"/>
    <property type="match status" value="1"/>
</dbReference>
<accession>A0A3B0KWJ3</accession>
<keyword evidence="6 7" id="KW-0472">Membrane</keyword>
<dbReference type="Gene3D" id="3.90.550.50">
    <property type="match status" value="1"/>
</dbReference>
<dbReference type="Proteomes" id="UP000268350">
    <property type="component" value="Unassembled WGS sequence"/>
</dbReference>
<evidence type="ECO:0000313" key="9">
    <source>
        <dbReference type="Proteomes" id="UP000268350"/>
    </source>
</evidence>
<dbReference type="GO" id="GO:0016020">
    <property type="term" value="C:membrane"/>
    <property type="evidence" value="ECO:0007669"/>
    <property type="project" value="UniProtKB-SubCell"/>
</dbReference>
<proteinExistence type="inferred from homology"/>
<comment type="similarity">
    <text evidence="2">Belongs to the glycosyltransferase 31 family. Beta3-Gal-T subfamily.</text>
</comment>
<protein>
    <submittedName>
        <fullName evidence="8">Blast:Glycoprotein-N-acetylgalactosamine 3-beta-galactosyltransferase 1-A</fullName>
    </submittedName>
</protein>
<dbReference type="EMBL" id="OUUW01000027">
    <property type="protein sequence ID" value="SPP89731.1"/>
    <property type="molecule type" value="Genomic_DNA"/>
</dbReference>
<dbReference type="OMA" id="FRVGYPP"/>
<dbReference type="AlphaFoldDB" id="A0A3B0KWJ3"/>
<keyword evidence="5 7" id="KW-1133">Transmembrane helix</keyword>
<evidence type="ECO:0000256" key="6">
    <source>
        <dbReference type="ARBA" id="ARBA00023136"/>
    </source>
</evidence>
<organism evidence="8 9">
    <name type="scientific">Drosophila guanche</name>
    <name type="common">Fruit fly</name>
    <dbReference type="NCBI Taxonomy" id="7266"/>
    <lineage>
        <taxon>Eukaryota</taxon>
        <taxon>Metazoa</taxon>
        <taxon>Ecdysozoa</taxon>
        <taxon>Arthropoda</taxon>
        <taxon>Hexapoda</taxon>
        <taxon>Insecta</taxon>
        <taxon>Pterygota</taxon>
        <taxon>Neoptera</taxon>
        <taxon>Endopterygota</taxon>
        <taxon>Diptera</taxon>
        <taxon>Brachycera</taxon>
        <taxon>Muscomorpha</taxon>
        <taxon>Ephydroidea</taxon>
        <taxon>Drosophilidae</taxon>
        <taxon>Drosophila</taxon>
        <taxon>Sophophora</taxon>
    </lineage>
</organism>
<evidence type="ECO:0000256" key="5">
    <source>
        <dbReference type="ARBA" id="ARBA00022989"/>
    </source>
</evidence>
<dbReference type="STRING" id="7266.A0A3B0KWJ3"/>
<dbReference type="OrthoDB" id="414175at2759"/>
<evidence type="ECO:0000256" key="3">
    <source>
        <dbReference type="ARBA" id="ARBA00022692"/>
    </source>
</evidence>
<name>A0A3B0KWJ3_DROGU</name>
<comment type="subcellular location">
    <subcellularLocation>
        <location evidence="1">Membrane</location>
        <topology evidence="1">Single-pass type II membrane protein</topology>
    </subcellularLocation>
</comment>
<evidence type="ECO:0000256" key="4">
    <source>
        <dbReference type="ARBA" id="ARBA00022968"/>
    </source>
</evidence>
<dbReference type="GO" id="GO:0016263">
    <property type="term" value="F:glycoprotein-N-acetylgalactosamine 3-beta-galactosyltransferase activity"/>
    <property type="evidence" value="ECO:0007669"/>
    <property type="project" value="TreeGrafter"/>
</dbReference>
<evidence type="ECO:0000256" key="7">
    <source>
        <dbReference type="SAM" id="Phobius"/>
    </source>
</evidence>
<dbReference type="InterPro" id="IPR026050">
    <property type="entry name" value="C1GALT1/C1GALT1_chp1"/>
</dbReference>
<evidence type="ECO:0000256" key="1">
    <source>
        <dbReference type="ARBA" id="ARBA00004606"/>
    </source>
</evidence>
<keyword evidence="8" id="KW-0328">Glycosyltransferase</keyword>
<dbReference type="PANTHER" id="PTHR23033:SF14">
    <property type="entry name" value="GLYCOPROTEIN-N-ACETYLGALACTOSAMINE 3-BETA-GALACTOSYLTRANSFERASE 1-RELATED"/>
    <property type="match status" value="1"/>
</dbReference>
<keyword evidence="4" id="KW-0735">Signal-anchor</keyword>
<sequence>MIVRGSVYYAFYVVLILIFLSVLSLYFAVNLRGSKAKSPTKIIYKAAVDLLYDDIRILCMIPYNYNYPSTVQYVKRTWGKHCNVLLFVSGNIDNELEPYVPEINGTDNWTLVHRGLIHAFKVYKDEVDWFLKVEDSSFVVIENLRHIINSKKLLPNAPIYFGHELENTYTHKPFVFSKSGYVISHEGLRRYVDLDRNTKTTHCQHLEGFTEELELSRCLGRAGVITIDSLDDDENETFMPVQMNHHFLEGYDYINWLKDLAYHKVDTAKVPLSKRAIAFRVGYPPEIYDYYYFIYRVQLFGIPMQSSPKFSN</sequence>